<feature type="region of interest" description="Disordered" evidence="6">
    <location>
        <begin position="881"/>
        <end position="917"/>
    </location>
</feature>
<organism evidence="10">
    <name type="scientific">Corethron hystrix</name>
    <dbReference type="NCBI Taxonomy" id="216773"/>
    <lineage>
        <taxon>Eukaryota</taxon>
        <taxon>Sar</taxon>
        <taxon>Stramenopiles</taxon>
        <taxon>Ochrophyta</taxon>
        <taxon>Bacillariophyta</taxon>
        <taxon>Coscinodiscophyceae</taxon>
        <taxon>Corethrophycidae</taxon>
        <taxon>Corethrales</taxon>
        <taxon>Corethraceae</taxon>
        <taxon>Corethron</taxon>
    </lineage>
</organism>
<proteinExistence type="predicted"/>
<evidence type="ECO:0000259" key="8">
    <source>
        <dbReference type="PROSITE" id="PS50199"/>
    </source>
</evidence>
<feature type="domain" description="PHD-type" evidence="7">
    <location>
        <begin position="940"/>
        <end position="990"/>
    </location>
</feature>
<reference evidence="10" key="1">
    <citation type="submission" date="2021-01" db="EMBL/GenBank/DDBJ databases">
        <authorList>
            <person name="Corre E."/>
            <person name="Pelletier E."/>
            <person name="Niang G."/>
            <person name="Scheremetjew M."/>
            <person name="Finn R."/>
            <person name="Kale V."/>
            <person name="Holt S."/>
            <person name="Cochrane G."/>
            <person name="Meng A."/>
            <person name="Brown T."/>
            <person name="Cohen L."/>
        </authorList>
    </citation>
    <scope>NUCLEOTIDE SEQUENCE</scope>
    <source>
        <strain evidence="10">308</strain>
    </source>
</reference>
<evidence type="ECO:0000256" key="4">
    <source>
        <dbReference type="ARBA" id="ARBA00022853"/>
    </source>
</evidence>
<dbReference type="PROSITE" id="PS50280">
    <property type="entry name" value="SET"/>
    <property type="match status" value="1"/>
</dbReference>
<dbReference type="InterPro" id="IPR013083">
    <property type="entry name" value="Znf_RING/FYVE/PHD"/>
</dbReference>
<evidence type="ECO:0000259" key="9">
    <source>
        <dbReference type="PROSITE" id="PS50280"/>
    </source>
</evidence>
<dbReference type="PANTHER" id="PTHR48442">
    <property type="entry name" value="SET DOMAIN-CONTAINING PROTEIN"/>
    <property type="match status" value="1"/>
</dbReference>
<evidence type="ECO:0000256" key="3">
    <source>
        <dbReference type="ARBA" id="ARBA00022833"/>
    </source>
</evidence>
<feature type="compositionally biased region" description="Pro residues" evidence="6">
    <location>
        <begin position="581"/>
        <end position="591"/>
    </location>
</feature>
<dbReference type="PROSITE" id="PS01358">
    <property type="entry name" value="ZF_RANBP2_1"/>
    <property type="match status" value="1"/>
</dbReference>
<dbReference type="Gene3D" id="3.30.40.10">
    <property type="entry name" value="Zinc/RING finger domain, C3HC4 (zinc finger)"/>
    <property type="match status" value="1"/>
</dbReference>
<dbReference type="SUPFAM" id="SSF57903">
    <property type="entry name" value="FYVE/PHD zinc finger"/>
    <property type="match status" value="1"/>
</dbReference>
<feature type="compositionally biased region" description="Acidic residues" evidence="6">
    <location>
        <begin position="898"/>
        <end position="907"/>
    </location>
</feature>
<dbReference type="SMART" id="SM00249">
    <property type="entry name" value="PHD"/>
    <property type="match status" value="1"/>
</dbReference>
<dbReference type="Gene3D" id="2.170.270.10">
    <property type="entry name" value="SET domain"/>
    <property type="match status" value="1"/>
</dbReference>
<feature type="region of interest" description="Disordered" evidence="6">
    <location>
        <begin position="293"/>
        <end position="336"/>
    </location>
</feature>
<feature type="domain" description="RanBP2-type" evidence="8">
    <location>
        <begin position="458"/>
        <end position="488"/>
    </location>
</feature>
<dbReference type="InterPro" id="IPR053114">
    <property type="entry name" value="ATXR5/ATXR6"/>
</dbReference>
<dbReference type="InterPro" id="IPR046341">
    <property type="entry name" value="SET_dom_sf"/>
</dbReference>
<evidence type="ECO:0000256" key="6">
    <source>
        <dbReference type="SAM" id="MobiDB-lite"/>
    </source>
</evidence>
<dbReference type="PROSITE" id="PS01359">
    <property type="entry name" value="ZF_PHD_1"/>
    <property type="match status" value="1"/>
</dbReference>
<evidence type="ECO:0000259" key="7">
    <source>
        <dbReference type="PROSITE" id="PS50016"/>
    </source>
</evidence>
<accession>A0A7S1BED1</accession>
<keyword evidence="3" id="KW-0862">Zinc</keyword>
<dbReference type="CDD" id="cd15545">
    <property type="entry name" value="PHD_BAZ2A_like"/>
    <property type="match status" value="1"/>
</dbReference>
<dbReference type="PROSITE" id="PS50199">
    <property type="entry name" value="ZF_RANBP2_2"/>
    <property type="match status" value="1"/>
</dbReference>
<dbReference type="EMBL" id="HBFR01013385">
    <property type="protein sequence ID" value="CAD8882528.1"/>
    <property type="molecule type" value="Transcribed_RNA"/>
</dbReference>
<evidence type="ECO:0000256" key="5">
    <source>
        <dbReference type="PROSITE-ProRule" id="PRU00322"/>
    </source>
</evidence>
<feature type="region of interest" description="Disordered" evidence="6">
    <location>
        <begin position="263"/>
        <end position="282"/>
    </location>
</feature>
<feature type="domain" description="SET" evidence="9">
    <location>
        <begin position="1137"/>
        <end position="1267"/>
    </location>
</feature>
<feature type="compositionally biased region" description="Acidic residues" evidence="6">
    <location>
        <begin position="270"/>
        <end position="281"/>
    </location>
</feature>
<dbReference type="InterPro" id="IPR019787">
    <property type="entry name" value="Znf_PHD-finger"/>
</dbReference>
<dbReference type="InterPro" id="IPR011011">
    <property type="entry name" value="Znf_FYVE_PHD"/>
</dbReference>
<keyword evidence="1" id="KW-0479">Metal-binding</keyword>
<dbReference type="Pfam" id="PF00628">
    <property type="entry name" value="PHD"/>
    <property type="match status" value="1"/>
</dbReference>
<dbReference type="GO" id="GO:0006325">
    <property type="term" value="P:chromatin organization"/>
    <property type="evidence" value="ECO:0007669"/>
    <property type="project" value="UniProtKB-KW"/>
</dbReference>
<feature type="region of interest" description="Disordered" evidence="6">
    <location>
        <begin position="785"/>
        <end position="853"/>
    </location>
</feature>
<gene>
    <name evidence="10" type="ORF">CHYS00102_LOCUS9720</name>
</gene>
<feature type="region of interest" description="Disordered" evidence="6">
    <location>
        <begin position="198"/>
        <end position="224"/>
    </location>
</feature>
<dbReference type="PANTHER" id="PTHR48442:SF1">
    <property type="entry name" value="SET DOMAIN-CONTAINING PROTEIN"/>
    <property type="match status" value="1"/>
</dbReference>
<dbReference type="GO" id="GO:0008270">
    <property type="term" value="F:zinc ion binding"/>
    <property type="evidence" value="ECO:0007669"/>
    <property type="project" value="UniProtKB-KW"/>
</dbReference>
<dbReference type="InterPro" id="IPR001876">
    <property type="entry name" value="Znf_RanBP2"/>
</dbReference>
<dbReference type="InterPro" id="IPR001965">
    <property type="entry name" value="Znf_PHD"/>
</dbReference>
<feature type="region of interest" description="Disordered" evidence="6">
    <location>
        <begin position="564"/>
        <end position="601"/>
    </location>
</feature>
<protein>
    <submittedName>
        <fullName evidence="10">Uncharacterized protein</fullName>
    </submittedName>
</protein>
<dbReference type="PROSITE" id="PS50016">
    <property type="entry name" value="ZF_PHD_2"/>
    <property type="match status" value="1"/>
</dbReference>
<name>A0A7S1BED1_9STRA</name>
<feature type="region of interest" description="Disordered" evidence="6">
    <location>
        <begin position="1"/>
        <end position="86"/>
    </location>
</feature>
<dbReference type="SMART" id="SM00317">
    <property type="entry name" value="SET"/>
    <property type="match status" value="1"/>
</dbReference>
<evidence type="ECO:0000313" key="10">
    <source>
        <dbReference type="EMBL" id="CAD8882528.1"/>
    </source>
</evidence>
<dbReference type="Pfam" id="PF00856">
    <property type="entry name" value="SET"/>
    <property type="match status" value="1"/>
</dbReference>
<keyword evidence="4" id="KW-0156">Chromatin regulator</keyword>
<feature type="compositionally biased region" description="Low complexity" evidence="6">
    <location>
        <begin position="14"/>
        <end position="86"/>
    </location>
</feature>
<dbReference type="SUPFAM" id="SSF82199">
    <property type="entry name" value="SET domain"/>
    <property type="match status" value="1"/>
</dbReference>
<evidence type="ECO:0000256" key="2">
    <source>
        <dbReference type="ARBA" id="ARBA00022771"/>
    </source>
</evidence>
<dbReference type="InterPro" id="IPR019786">
    <property type="entry name" value="Zinc_finger_PHD-type_CS"/>
</dbReference>
<evidence type="ECO:0000256" key="1">
    <source>
        <dbReference type="ARBA" id="ARBA00022723"/>
    </source>
</evidence>
<keyword evidence="2 5" id="KW-0863">Zinc-finger</keyword>
<feature type="compositionally biased region" description="Low complexity" evidence="6">
    <location>
        <begin position="198"/>
        <end position="213"/>
    </location>
</feature>
<dbReference type="InterPro" id="IPR001214">
    <property type="entry name" value="SET_dom"/>
</dbReference>
<sequence>MTSPSYIREKHAMTSPSTTTTSATTATATTTATTATTATVTPISTATPTTTSTSGTTATATTTTTTAATITPSSTATPTTTTTSVTTATTTATPTYTTTTTAAATTTAKSPMLKSSTYPALQHTSIYTVPSEDTVVFPPRTTTASHSYIRETHAMASPTTTMTSATTATATTTTTATATMTSTTATAATVISTSTATPTTTTATTTKSPMLTSSTYPALPHTSMSTVPSEDTVVFSPLGEQVPIDESAEISLRLHQSLQNSSLDPANATLEEDSDDKEEEEWVKQMATMLSVSWGNPTAKHQQQQKERQQQRERRRLQQTTSAGPTDDATHSRTSPCASLTQTFLPLSSLPQEKRHGAHVIHVKDANRCVGEVIYCANGWAEASIDNTHVRGRVGDFYLVPSRYPLHARVPAASTDLEAGEPLPHAKRRKGGVRDASLAILTAPDEPTEPQESLADLKKHYYWNCHYCTLQNYYCAARCRACRHHRTTQSTASPALARALALAEREDCADPLQAQCPTVSRRVLESLRTCGHVTAGGLRCRRRRGPGKTRCCLHARPSLAARLRNVPPLPEEDPSAKTPPMKTPEAPPPAKTPEVPLPDSMPTAMRSVAPGRVNARRWGIRALEDVLVCAEIGPFPLGMRFRKYWGEHFGFHDGKIVRIWRKFLDDAERGQRRPVLVYRTRYEDGDGEDLMHHEIHSLRQIYDLHQVQASDPPHVQMPPGTRYQVQKGGIITVLRHITPKKQKYAKVVGCYVVVNFEIPTATPKELKVLLSELQLNVVRLLLPHEGPRPIKDAMPSTPSKSSGPLTAPVLEWPPNPAQLPQPQASVPDTSFPSTEGPAKREDEQHDSEDDQPRDQEWLLSRGFWLTSKPQGPVDTCHAQIKAQVRQHRSKHTQPCPDEAPEGLDDPEPSPATRRRPLRPAWPFWDPADVATYLKWDPFANTICEICNMGKDDHRMLICDSCNLGYHMYCVRPVIVNIPNGDWLCPRCSGDQGVVHFAGMMEKVKKEGCATKFLRLPFEHPTQFHARHERSMALFVDTYQKTKKHKSRPTVQVEGLHFDCSTNKQDWRLPMPLLAKHRDLYIESLTSFVAAMKYCGMTSYSDDLVYREGTPESMNSSALDAVQPMSRRNLRIFFDFKENVRLGAFPPLVVAHDASIGFTVRALAPIEKHALVMEYAGEVTTVEKSPETDSDSLMMLLDTGDDRTSLMIDPTRTGNMARFLSGVNNRNWNSFRKVNVRTRRFPVDGKCRVALFAAKKIVPGEVLLYDYNAGMQGKEDVEWAKNGFYDTSHFY</sequence>